<keyword evidence="4 7" id="KW-0812">Transmembrane</keyword>
<feature type="transmembrane region" description="Helical" evidence="7">
    <location>
        <begin position="497"/>
        <end position="516"/>
    </location>
</feature>
<comment type="caution">
    <text evidence="9">The sequence shown here is derived from an EMBL/GenBank/DDBJ whole genome shotgun (WGS) entry which is preliminary data.</text>
</comment>
<evidence type="ECO:0000256" key="2">
    <source>
        <dbReference type="ARBA" id="ARBA00008335"/>
    </source>
</evidence>
<feature type="transmembrane region" description="Helical" evidence="7">
    <location>
        <begin position="584"/>
        <end position="606"/>
    </location>
</feature>
<keyword evidence="10" id="KW-1185">Reference proteome</keyword>
<evidence type="ECO:0000313" key="10">
    <source>
        <dbReference type="Proteomes" id="UP001549920"/>
    </source>
</evidence>
<feature type="transmembrane region" description="Helical" evidence="7">
    <location>
        <begin position="384"/>
        <end position="408"/>
    </location>
</feature>
<keyword evidence="6 7" id="KW-0472">Membrane</keyword>
<feature type="transmembrane region" description="Helical" evidence="7">
    <location>
        <begin position="915"/>
        <end position="934"/>
    </location>
</feature>
<evidence type="ECO:0000256" key="4">
    <source>
        <dbReference type="ARBA" id="ARBA00022692"/>
    </source>
</evidence>
<feature type="transmembrane region" description="Helical" evidence="7">
    <location>
        <begin position="525"/>
        <end position="546"/>
    </location>
</feature>
<evidence type="ECO:0000256" key="6">
    <source>
        <dbReference type="ARBA" id="ARBA00023136"/>
    </source>
</evidence>
<dbReference type="EMBL" id="JBEUOH010000019">
    <property type="protein sequence ID" value="KAL0869591.1"/>
    <property type="molecule type" value="Genomic_DNA"/>
</dbReference>
<protein>
    <recommendedName>
        <fullName evidence="8">Major facilitator superfamily (MFS) profile domain-containing protein</fullName>
    </recommendedName>
</protein>
<evidence type="ECO:0000256" key="3">
    <source>
        <dbReference type="ARBA" id="ARBA00022448"/>
    </source>
</evidence>
<keyword evidence="5 7" id="KW-1133">Transmembrane helix</keyword>
<feature type="transmembrane region" description="Helical" evidence="7">
    <location>
        <begin position="626"/>
        <end position="645"/>
    </location>
</feature>
<feature type="transmembrane region" description="Helical" evidence="7">
    <location>
        <begin position="852"/>
        <end position="873"/>
    </location>
</feature>
<dbReference type="InterPro" id="IPR036259">
    <property type="entry name" value="MFS_trans_sf"/>
</dbReference>
<feature type="transmembrane region" description="Helical" evidence="7">
    <location>
        <begin position="885"/>
        <end position="909"/>
    </location>
</feature>
<feature type="transmembrane region" description="Helical" evidence="7">
    <location>
        <begin position="222"/>
        <end position="244"/>
    </location>
</feature>
<dbReference type="PROSITE" id="PS50850">
    <property type="entry name" value="MFS"/>
    <property type="match status" value="2"/>
</dbReference>
<evidence type="ECO:0000256" key="7">
    <source>
        <dbReference type="SAM" id="Phobius"/>
    </source>
</evidence>
<keyword evidence="3" id="KW-0813">Transport</keyword>
<feature type="domain" description="Major facilitator superfamily (MFS) profile" evidence="8">
    <location>
        <begin position="1"/>
        <end position="438"/>
    </location>
</feature>
<dbReference type="InterPro" id="IPR020846">
    <property type="entry name" value="MFS_dom"/>
</dbReference>
<dbReference type="PANTHER" id="PTHR23511">
    <property type="entry name" value="SYNAPTIC VESICLE GLYCOPROTEIN 2"/>
    <property type="match status" value="1"/>
</dbReference>
<feature type="domain" description="Major facilitator superfamily (MFS) profile" evidence="8">
    <location>
        <begin position="455"/>
        <end position="939"/>
    </location>
</feature>
<dbReference type="PANTHER" id="PTHR23511:SF36">
    <property type="entry name" value="EG:BACR7A4.13 PROTEIN-RELATED"/>
    <property type="match status" value="1"/>
</dbReference>
<reference evidence="9 10" key="1">
    <citation type="submission" date="2024-06" db="EMBL/GenBank/DDBJ databases">
        <title>A chromosome-level genome assembly of beet webworm, Loxostege sticticalis.</title>
        <authorList>
            <person name="Zhang Y."/>
        </authorList>
    </citation>
    <scope>NUCLEOTIDE SEQUENCE [LARGE SCALE GENOMIC DNA]</scope>
    <source>
        <strain evidence="9">AQ026</strain>
        <tissue evidence="9">Whole body</tissue>
    </source>
</reference>
<dbReference type="InterPro" id="IPR005828">
    <property type="entry name" value="MFS_sugar_transport-like"/>
</dbReference>
<dbReference type="Pfam" id="PF00083">
    <property type="entry name" value="Sugar_tr"/>
    <property type="match status" value="4"/>
</dbReference>
<sequence length="940" mass="106145">MFLTSIFTAFLADAFGRKQSLLVGLGGLFIFTIISASSQAYEVIVASKFFEGVLYSTLLCSLLTMIAELCHKGIRDRMLVVSSLHHSLSIVLVSAISWGILINDWKYTFFGGRFVLNTWNIYLYAMSLWPLMGFIMYSFLPESPHFLISQGRYAEARDVLTKIYRENFRNCEDKFPFKDLWKENDAEQEIKRNIKVTKTFLNNIVVSLHNTKPIFRKPMVNYLLLMGMISSILTIIHDVLRLWFPQIWAIVEHSSFETSNGRQDLCQLLDSYTANLTRTDTSNTSIECIPIKSGDETYIFSIILNSVSCIPTVFSGILVDKMGKKKLISLGSLLAFGAILAMRWANSKMVVVTLFAIGISVSRLLGSLNRMMVMEYFPASVRTLTIAVTLLFGQMGTLAGNIVFPILLNINSSLPFYILDVITFCKYKKCTSDDKQLKPVEELNQALKTCKFGRFHYRLLFTNLIRNIAGGLVHTTTPYLLSNAECDLDMDLVEKGLLNAMAFVGMAFSSVVAGFLTDTFGRRKFILYGFAGIFIMMSIAGCSQTYEMLVTAKFFEGFLLGAAHTASVTHASEFCHKGVRDQMMLCQFSFVSISHMSIALMSWGLLTRDWRYTFFDGYITLNTWNFYLLLMALWPLFAWILYLFIPESPKYLLTQHKYDEAREILINIYKENTGKPADTFEYVDLWKNLRRPDDQLERPMGLRHQLVVGLRNVKDKFTKNMALRMVQLCTANMLILSIYNVIRLWFPQLSTIVEHYADKSADLCVMLDSYTEDLKMRAVNVNVTGSDVCIPIKSGQETYINSAIIGFVCFLPYCINGVLVKRLGKKTLSLCAGVMSIGATLGLRWASSKAAVVSLFSFDAAITQSMITMNFVFSVEIFPTSIRTFATSIVMMMGRFGTLIGNVSFPILLKMGCSVPFFTMTGIMVCVVIITCFLPGKTKT</sequence>
<feature type="transmembrane region" description="Helical" evidence="7">
    <location>
        <begin position="351"/>
        <end position="372"/>
    </location>
</feature>
<feature type="transmembrane region" description="Helical" evidence="7">
    <location>
        <begin position="21"/>
        <end position="41"/>
    </location>
</feature>
<comment type="similarity">
    <text evidence="2">Belongs to the major facilitator superfamily.</text>
</comment>
<dbReference type="PROSITE" id="PS00216">
    <property type="entry name" value="SUGAR_TRANSPORT_1"/>
    <property type="match status" value="1"/>
</dbReference>
<dbReference type="InterPro" id="IPR005829">
    <property type="entry name" value="Sugar_transporter_CS"/>
</dbReference>
<accession>A0ABR3HH44</accession>
<organism evidence="9 10">
    <name type="scientific">Loxostege sticticalis</name>
    <name type="common">Beet webworm moth</name>
    <dbReference type="NCBI Taxonomy" id="481309"/>
    <lineage>
        <taxon>Eukaryota</taxon>
        <taxon>Metazoa</taxon>
        <taxon>Ecdysozoa</taxon>
        <taxon>Arthropoda</taxon>
        <taxon>Hexapoda</taxon>
        <taxon>Insecta</taxon>
        <taxon>Pterygota</taxon>
        <taxon>Neoptera</taxon>
        <taxon>Endopterygota</taxon>
        <taxon>Lepidoptera</taxon>
        <taxon>Glossata</taxon>
        <taxon>Ditrysia</taxon>
        <taxon>Pyraloidea</taxon>
        <taxon>Crambidae</taxon>
        <taxon>Pyraustinae</taxon>
        <taxon>Loxostege</taxon>
    </lineage>
</organism>
<feature type="transmembrane region" description="Helical" evidence="7">
    <location>
        <begin position="327"/>
        <end position="345"/>
    </location>
</feature>
<dbReference type="Proteomes" id="UP001549920">
    <property type="component" value="Unassembled WGS sequence"/>
</dbReference>
<evidence type="ECO:0000256" key="5">
    <source>
        <dbReference type="ARBA" id="ARBA00022989"/>
    </source>
</evidence>
<proteinExistence type="inferred from homology"/>
<evidence type="ECO:0000256" key="1">
    <source>
        <dbReference type="ARBA" id="ARBA00004141"/>
    </source>
</evidence>
<gene>
    <name evidence="9" type="ORF">ABMA27_005853</name>
</gene>
<feature type="transmembrane region" description="Helical" evidence="7">
    <location>
        <begin position="827"/>
        <end position="846"/>
    </location>
</feature>
<dbReference type="Gene3D" id="1.20.1250.20">
    <property type="entry name" value="MFS general substrate transporter like domains"/>
    <property type="match status" value="2"/>
</dbReference>
<feature type="transmembrane region" description="Helical" evidence="7">
    <location>
        <begin position="121"/>
        <end position="140"/>
    </location>
</feature>
<feature type="transmembrane region" description="Helical" evidence="7">
    <location>
        <begin position="53"/>
        <end position="71"/>
    </location>
</feature>
<feature type="transmembrane region" description="Helical" evidence="7">
    <location>
        <begin position="799"/>
        <end position="820"/>
    </location>
</feature>
<evidence type="ECO:0000259" key="8">
    <source>
        <dbReference type="PROSITE" id="PS50850"/>
    </source>
</evidence>
<dbReference type="SUPFAM" id="SSF103473">
    <property type="entry name" value="MFS general substrate transporter"/>
    <property type="match status" value="2"/>
</dbReference>
<evidence type="ECO:0000313" key="9">
    <source>
        <dbReference type="EMBL" id="KAL0869591.1"/>
    </source>
</evidence>
<comment type="subcellular location">
    <subcellularLocation>
        <location evidence="1">Membrane</location>
        <topology evidence="1">Multi-pass membrane protein</topology>
    </subcellularLocation>
</comment>
<feature type="transmembrane region" description="Helical" evidence="7">
    <location>
        <begin position="298"/>
        <end position="320"/>
    </location>
</feature>
<feature type="transmembrane region" description="Helical" evidence="7">
    <location>
        <begin position="78"/>
        <end position="101"/>
    </location>
</feature>
<name>A0ABR3HH44_LOXSC</name>